<dbReference type="AlphaFoldDB" id="A0A7J7R1T3"/>
<protein>
    <submittedName>
        <fullName evidence="1">Tudor domain containing 9</fullName>
    </submittedName>
</protein>
<comment type="caution">
    <text evidence="1">The sequence shown here is derived from an EMBL/GenBank/DDBJ whole genome shotgun (WGS) entry which is preliminary data.</text>
</comment>
<sequence>MEIPGQLLALPFQALEFKVCRLRPSARSLVCGEHWSGEASRRFAALVSGRALLVKVFSVVHSVLHVDLYLSSGLQDFVNIRDVLIEEGHAELAEECYESRQSHEALKGLFSKSEHVTDMSVPSPTKDSEKHLIRVLLDSFSSNKLGPPNHKAVLHGPFNPYELKCHSLTRISKFRRVWIEKESINSVAISDSPEDLHQRVLVAASLSVNATGSTMLLRETSLLPHIPGLPALLSMLFAPVMELRVDQEGKSYTGVLCGLGWNPTTGAPILPEHDMELAFDVQFSVEDVVEINILRAAINKLVCDGPNGARHLGPERVAQLQDSVRQKLLGLFCQLKPRARTVPKWPDKPYEWNQVDPKLVMEQAEREGGCGKSTFLYQLHRLIVLSS</sequence>
<dbReference type="InterPro" id="IPR035437">
    <property type="entry name" value="SNase_OB-fold_sf"/>
</dbReference>
<dbReference type="FunFam" id="2.40.50.90:FF:000016">
    <property type="entry name" value="Tudor domain containing 9"/>
    <property type="match status" value="1"/>
</dbReference>
<name>A0A7J7R1T3_MYOMY</name>
<proteinExistence type="predicted"/>
<reference evidence="1 2" key="1">
    <citation type="journal article" date="2020" name="Nature">
        <title>Six reference-quality genomes reveal evolution of bat adaptations.</title>
        <authorList>
            <person name="Jebb D."/>
            <person name="Huang Z."/>
            <person name="Pippel M."/>
            <person name="Hughes G.M."/>
            <person name="Lavrichenko K."/>
            <person name="Devanna P."/>
            <person name="Winkler S."/>
            <person name="Jermiin L.S."/>
            <person name="Skirmuntt E.C."/>
            <person name="Katzourakis A."/>
            <person name="Burkitt-Gray L."/>
            <person name="Ray D.A."/>
            <person name="Sullivan K.A.M."/>
            <person name="Roscito J.G."/>
            <person name="Kirilenko B.M."/>
            <person name="Davalos L.M."/>
            <person name="Corthals A.P."/>
            <person name="Power M.L."/>
            <person name="Jones G."/>
            <person name="Ransome R.D."/>
            <person name="Dechmann D.K.N."/>
            <person name="Locatelli A.G."/>
            <person name="Puechmaille S.J."/>
            <person name="Fedrigo O."/>
            <person name="Jarvis E.D."/>
            <person name="Hiller M."/>
            <person name="Vernes S.C."/>
            <person name="Myers E.W."/>
            <person name="Teeling E.C."/>
        </authorList>
    </citation>
    <scope>NUCLEOTIDE SEQUENCE [LARGE SCALE GENOMIC DNA]</scope>
    <source>
        <strain evidence="1">MMyoMyo1</strain>
        <tissue evidence="1">Flight muscle</tissue>
    </source>
</reference>
<gene>
    <name evidence="1" type="ORF">mMyoMyo1_018915</name>
</gene>
<dbReference type="Proteomes" id="UP000527355">
    <property type="component" value="Unassembled WGS sequence"/>
</dbReference>
<keyword evidence="2" id="KW-1185">Reference proteome</keyword>
<dbReference type="EMBL" id="JABWUV010000041">
    <property type="protein sequence ID" value="KAF6269983.1"/>
    <property type="molecule type" value="Genomic_DNA"/>
</dbReference>
<dbReference type="VEuPathDB" id="HostDB:GeneID_118655040"/>
<organism evidence="1 2">
    <name type="scientific">Myotis myotis</name>
    <name type="common">Greater mouse-eared bat</name>
    <name type="synonym">Vespertilio myotis</name>
    <dbReference type="NCBI Taxonomy" id="51298"/>
    <lineage>
        <taxon>Eukaryota</taxon>
        <taxon>Metazoa</taxon>
        <taxon>Chordata</taxon>
        <taxon>Craniata</taxon>
        <taxon>Vertebrata</taxon>
        <taxon>Euteleostomi</taxon>
        <taxon>Mammalia</taxon>
        <taxon>Eutheria</taxon>
        <taxon>Laurasiatheria</taxon>
        <taxon>Chiroptera</taxon>
        <taxon>Yangochiroptera</taxon>
        <taxon>Vespertilionidae</taxon>
        <taxon>Myotis</taxon>
    </lineage>
</organism>
<dbReference type="Gene3D" id="2.40.50.90">
    <property type="match status" value="1"/>
</dbReference>
<evidence type="ECO:0000313" key="2">
    <source>
        <dbReference type="Proteomes" id="UP000527355"/>
    </source>
</evidence>
<evidence type="ECO:0000313" key="1">
    <source>
        <dbReference type="EMBL" id="KAF6269983.1"/>
    </source>
</evidence>
<accession>A0A7J7R1T3</accession>